<dbReference type="Proteomes" id="UP001252243">
    <property type="component" value="Unassembled WGS sequence"/>
</dbReference>
<dbReference type="PROSITE" id="PS51677">
    <property type="entry name" value="NODB"/>
    <property type="match status" value="1"/>
</dbReference>
<feature type="chain" id="PRO_5045567049" evidence="3">
    <location>
        <begin position="38"/>
        <end position="701"/>
    </location>
</feature>
<evidence type="ECO:0000313" key="6">
    <source>
        <dbReference type="Proteomes" id="UP001252243"/>
    </source>
</evidence>
<dbReference type="Pfam" id="PF13517">
    <property type="entry name" value="FG-GAP_3"/>
    <property type="match status" value="2"/>
</dbReference>
<dbReference type="PANTHER" id="PTHR44103:SF1">
    <property type="entry name" value="PROPROTEIN CONVERTASE P"/>
    <property type="match status" value="1"/>
</dbReference>
<evidence type="ECO:0000256" key="1">
    <source>
        <dbReference type="ARBA" id="ARBA00022729"/>
    </source>
</evidence>
<dbReference type="InterPro" id="IPR013517">
    <property type="entry name" value="FG-GAP"/>
</dbReference>
<dbReference type="Pfam" id="PF01522">
    <property type="entry name" value="Polysacc_deac_1"/>
    <property type="match status" value="1"/>
</dbReference>
<protein>
    <submittedName>
        <fullName evidence="5">Peptidoglycan/xylan/chitin deacetylase (PgdA/CDA1 family)</fullName>
    </submittedName>
</protein>
<sequence length="701" mass="74870">MTRTRSSFARGRARLVTMMVAVGAIAGALLSPTAAYAAVDNPAPSPLVSFTFDDGQQSALTQAAPTLQKHGLTGTNYVITNCVGMTTVPNTCRANTDIPYMTWDQIKQLQNTYGWEIGSHTVDHQCLVSIGGDCQATKLTTAQVDAQLASSKAALAAQGITATAFAAPYGDYDMSAVAQVAKYYSSMRGFADTGDNIWPLGDYLLRNVPVQEVTTPVATLKAKVDEAIANKSWVVFTFHDIRPTPSQTPDDYEYGTAELDQLAAYVKTKVTAGQIKNVNISKGLVNGSPNKLANPTFNNGLGDGWRTDAPATITADTANNGSYPDSAKSVKLVSGATTGHLFSPTVPVSPTTNYVFKAFLNVASITTGEVGFYVDEYNSAGQWISGQFRNRENTRWVASMNVSYTPSSANVASASLQIYVTGTGITAYVDNVQMLALSAETTPTPVPGTPKRTNDFNGDGKTDLIARDSSGRLWLYPGTGTGDWLTRIDLGAGWNVMTSIVSAGDFNGDGKADVIARDTSGQLWFYPGTGTGDWSTRQSLGGGWNVMTSIVAPGDFNADGRPDLIARDSSGQLWLYPNNGAGDWFKRVDLGSGWNIMSSIVAPGDFDADGKVDLIARDTNGQLWHYPGNGLNEWFKRVSLGGGWNTMNAITAPGDMNSDGRPDVIARDSTGELWLYPNNGTGDWFKRIDLGSGWTPMTAIL</sequence>
<evidence type="ECO:0000256" key="3">
    <source>
        <dbReference type="SAM" id="SignalP"/>
    </source>
</evidence>
<dbReference type="CDD" id="cd10970">
    <property type="entry name" value="CE4_DAC_u1_6s"/>
    <property type="match status" value="1"/>
</dbReference>
<dbReference type="Gene3D" id="2.60.120.260">
    <property type="entry name" value="Galactose-binding domain-like"/>
    <property type="match status" value="1"/>
</dbReference>
<reference evidence="5 6" key="1">
    <citation type="submission" date="2023-07" db="EMBL/GenBank/DDBJ databases">
        <title>Sorghum-associated microbial communities from plants grown in Nebraska, USA.</title>
        <authorList>
            <person name="Schachtman D."/>
        </authorList>
    </citation>
    <scope>NUCLEOTIDE SEQUENCE [LARGE SCALE GENOMIC DNA]</scope>
    <source>
        <strain evidence="5 6">BE167</strain>
    </source>
</reference>
<dbReference type="InterPro" id="IPR011330">
    <property type="entry name" value="Glyco_hydro/deAcase_b/a-brl"/>
</dbReference>
<dbReference type="Gene3D" id="3.20.20.370">
    <property type="entry name" value="Glycoside hydrolase/deacetylase"/>
    <property type="match status" value="1"/>
</dbReference>
<accession>A0ABU1U9F4</accession>
<comment type="caution">
    <text evidence="5">The sequence shown here is derived from an EMBL/GenBank/DDBJ whole genome shotgun (WGS) entry which is preliminary data.</text>
</comment>
<dbReference type="PANTHER" id="PTHR44103">
    <property type="entry name" value="PROPROTEIN CONVERTASE P"/>
    <property type="match status" value="1"/>
</dbReference>
<dbReference type="SUPFAM" id="SSF69318">
    <property type="entry name" value="Integrin alpha N-terminal domain"/>
    <property type="match status" value="1"/>
</dbReference>
<organism evidence="5 6">
    <name type="scientific">Arthrobacter ginsengisoli</name>
    <dbReference type="NCBI Taxonomy" id="1356565"/>
    <lineage>
        <taxon>Bacteria</taxon>
        <taxon>Bacillati</taxon>
        <taxon>Actinomycetota</taxon>
        <taxon>Actinomycetes</taxon>
        <taxon>Micrococcales</taxon>
        <taxon>Micrococcaceae</taxon>
        <taxon>Arthrobacter</taxon>
    </lineage>
</organism>
<evidence type="ECO:0000313" key="5">
    <source>
        <dbReference type="EMBL" id="MDR7081791.1"/>
    </source>
</evidence>
<name>A0ABU1U9F4_9MICC</name>
<dbReference type="Gene3D" id="2.130.10.130">
    <property type="entry name" value="Integrin alpha, N-terminal"/>
    <property type="match status" value="2"/>
</dbReference>
<feature type="region of interest" description="Disordered" evidence="2">
    <location>
        <begin position="441"/>
        <end position="460"/>
    </location>
</feature>
<feature type="signal peptide" evidence="3">
    <location>
        <begin position="1"/>
        <end position="37"/>
    </location>
</feature>
<dbReference type="RefSeq" id="WP_310051406.1">
    <property type="nucleotide sequence ID" value="NZ_JAVDVQ010000003.1"/>
</dbReference>
<evidence type="ECO:0000259" key="4">
    <source>
        <dbReference type="PROSITE" id="PS51677"/>
    </source>
</evidence>
<dbReference type="EMBL" id="JAVDVQ010000003">
    <property type="protein sequence ID" value="MDR7081791.1"/>
    <property type="molecule type" value="Genomic_DNA"/>
</dbReference>
<keyword evidence="6" id="KW-1185">Reference proteome</keyword>
<evidence type="ECO:0000256" key="2">
    <source>
        <dbReference type="SAM" id="MobiDB-lite"/>
    </source>
</evidence>
<dbReference type="InterPro" id="IPR028994">
    <property type="entry name" value="Integrin_alpha_N"/>
</dbReference>
<dbReference type="InterPro" id="IPR002509">
    <property type="entry name" value="NODB_dom"/>
</dbReference>
<gene>
    <name evidence="5" type="ORF">J2X01_001072</name>
</gene>
<dbReference type="SUPFAM" id="SSF88713">
    <property type="entry name" value="Glycoside hydrolase/deacetylase"/>
    <property type="match status" value="1"/>
</dbReference>
<proteinExistence type="predicted"/>
<keyword evidence="1 3" id="KW-0732">Signal</keyword>
<feature type="domain" description="NodB homology" evidence="4">
    <location>
        <begin position="46"/>
        <end position="281"/>
    </location>
</feature>